<dbReference type="InterPro" id="IPR006115">
    <property type="entry name" value="6PGDH_NADP-bd"/>
</dbReference>
<organism evidence="5 6">
    <name type="scientific">Stackebrandtia nassauensis (strain DSM 44728 / CIP 108903 / NRRL B-16338 / NBRC 102104 / LLR-40K-21)</name>
    <dbReference type="NCBI Taxonomy" id="446470"/>
    <lineage>
        <taxon>Bacteria</taxon>
        <taxon>Bacillati</taxon>
        <taxon>Actinomycetota</taxon>
        <taxon>Actinomycetes</taxon>
        <taxon>Glycomycetales</taxon>
        <taxon>Glycomycetaceae</taxon>
        <taxon>Stackebrandtia</taxon>
    </lineage>
</organism>
<dbReference type="InterPro" id="IPR051265">
    <property type="entry name" value="HIBADH-related_NP60_sf"/>
</dbReference>
<dbReference type="GO" id="GO:0016491">
    <property type="term" value="F:oxidoreductase activity"/>
    <property type="evidence" value="ECO:0007669"/>
    <property type="project" value="UniProtKB-KW"/>
</dbReference>
<dbReference type="STRING" id="446470.Snas_4331"/>
<dbReference type="Gene3D" id="1.10.1040.10">
    <property type="entry name" value="N-(1-d-carboxylethyl)-l-norvaline Dehydrogenase, domain 2"/>
    <property type="match status" value="1"/>
</dbReference>
<proteinExistence type="inferred from homology"/>
<dbReference type="eggNOG" id="COG2084">
    <property type="taxonomic scope" value="Bacteria"/>
</dbReference>
<dbReference type="GO" id="GO:0031491">
    <property type="term" value="F:nucleosome binding"/>
    <property type="evidence" value="ECO:0007669"/>
    <property type="project" value="TreeGrafter"/>
</dbReference>
<comment type="similarity">
    <text evidence="1">Belongs to the HIBADH-related family.</text>
</comment>
<dbReference type="PIRSF" id="PIRSF000103">
    <property type="entry name" value="HIBADH"/>
    <property type="match status" value="1"/>
</dbReference>
<evidence type="ECO:0000259" key="3">
    <source>
        <dbReference type="Pfam" id="PF03446"/>
    </source>
</evidence>
<dbReference type="EMBL" id="CP001778">
    <property type="protein sequence ID" value="ADD43978.1"/>
    <property type="molecule type" value="Genomic_DNA"/>
</dbReference>
<dbReference type="GO" id="GO:0000785">
    <property type="term" value="C:chromatin"/>
    <property type="evidence" value="ECO:0007669"/>
    <property type="project" value="TreeGrafter"/>
</dbReference>
<evidence type="ECO:0000313" key="6">
    <source>
        <dbReference type="Proteomes" id="UP000000844"/>
    </source>
</evidence>
<gene>
    <name evidence="5" type="ordered locus">Snas_4331</name>
</gene>
<dbReference type="InterPro" id="IPR048666">
    <property type="entry name" value="RedAm-like_C"/>
</dbReference>
<keyword evidence="6" id="KW-1185">Reference proteome</keyword>
<feature type="domain" description="6-phosphogluconate dehydrogenase NADP-binding" evidence="3">
    <location>
        <begin position="9"/>
        <end position="159"/>
    </location>
</feature>
<evidence type="ECO:0000313" key="5">
    <source>
        <dbReference type="EMBL" id="ADD43978.1"/>
    </source>
</evidence>
<reference evidence="5 6" key="1">
    <citation type="journal article" date="2009" name="Stand. Genomic Sci.">
        <title>Complete genome sequence of Stackebrandtia nassauensis type strain (LLR-40K-21).</title>
        <authorList>
            <person name="Munk C."/>
            <person name="Lapidus A."/>
            <person name="Copeland A."/>
            <person name="Jando M."/>
            <person name="Mayilraj S."/>
            <person name="Glavina Del Rio T."/>
            <person name="Nolan M."/>
            <person name="Chen F."/>
            <person name="Lucas S."/>
            <person name="Tice H."/>
            <person name="Cheng J.F."/>
            <person name="Han C."/>
            <person name="Detter J.C."/>
            <person name="Bruce D."/>
            <person name="Goodwin L."/>
            <person name="Chain P."/>
            <person name="Pitluck S."/>
            <person name="Goker M."/>
            <person name="Ovchinikova G."/>
            <person name="Pati A."/>
            <person name="Ivanova N."/>
            <person name="Mavromatis K."/>
            <person name="Chen A."/>
            <person name="Palaniappan K."/>
            <person name="Land M."/>
            <person name="Hauser L."/>
            <person name="Chang Y.J."/>
            <person name="Jeffries C.D."/>
            <person name="Bristow J."/>
            <person name="Eisen J.A."/>
            <person name="Markowitz V."/>
            <person name="Hugenholtz P."/>
            <person name="Kyrpides N.C."/>
            <person name="Klenk H.P."/>
        </authorList>
    </citation>
    <scope>NUCLEOTIDE SEQUENCE [LARGE SCALE GENOMIC DNA]</scope>
    <source>
        <strain evidence="6">DSM 44728 / CIP 108903 / NRRL B-16338 / NBRC 102104 / LLR-40K-21</strain>
    </source>
</reference>
<name>D3Q3R1_STANL</name>
<evidence type="ECO:0000256" key="2">
    <source>
        <dbReference type="ARBA" id="ARBA00023002"/>
    </source>
</evidence>
<dbReference type="SUPFAM" id="SSF51735">
    <property type="entry name" value="NAD(P)-binding Rossmann-fold domains"/>
    <property type="match status" value="1"/>
</dbReference>
<evidence type="ECO:0000259" key="4">
    <source>
        <dbReference type="Pfam" id="PF21761"/>
    </source>
</evidence>
<sequence>MAVDDAARVTVLGLGLMGKALAATLAKAGHATTVWNRTPGKAADLKSQGIAEAATLSEAVTASPLVVAVLLDHASVHDALDPVVGELSGRTLVNLTSTAPNQARELAQWAAANDIAYLDGGIMATPDMIGQAGSSILYSGTESVHAKYKPLLELWGEAAYFGDDAGLASLWDFALLSGMYTMFAGFYHGAAMVASAGVSADAFAARAVPWLTAIAPHIAAQAPAMDSGDYSTDVQHLNFTKAAADSIHQAGVDAGINPVVFAQFKALVDQQVADGHGAASFTRVFESLKNSGK</sequence>
<dbReference type="Pfam" id="PF03446">
    <property type="entry name" value="NAD_binding_2"/>
    <property type="match status" value="1"/>
</dbReference>
<dbReference type="PANTHER" id="PTHR43580">
    <property type="entry name" value="OXIDOREDUCTASE GLYR1-RELATED"/>
    <property type="match status" value="1"/>
</dbReference>
<dbReference type="Pfam" id="PF21761">
    <property type="entry name" value="RedAm-like_C"/>
    <property type="match status" value="1"/>
</dbReference>
<feature type="domain" description="NADPH-dependent reductive aminase-like C-terminal" evidence="4">
    <location>
        <begin position="164"/>
        <end position="289"/>
    </location>
</feature>
<dbReference type="RefSeq" id="WP_013019549.1">
    <property type="nucleotide sequence ID" value="NC_013947.1"/>
</dbReference>
<dbReference type="GO" id="GO:0050661">
    <property type="term" value="F:NADP binding"/>
    <property type="evidence" value="ECO:0007669"/>
    <property type="project" value="InterPro"/>
</dbReference>
<dbReference type="InterPro" id="IPR013328">
    <property type="entry name" value="6PGD_dom2"/>
</dbReference>
<dbReference type="Proteomes" id="UP000000844">
    <property type="component" value="Chromosome"/>
</dbReference>
<dbReference type="GO" id="GO:0140673">
    <property type="term" value="P:transcription elongation-coupled chromatin remodeling"/>
    <property type="evidence" value="ECO:0007669"/>
    <property type="project" value="TreeGrafter"/>
</dbReference>
<evidence type="ECO:0000256" key="1">
    <source>
        <dbReference type="ARBA" id="ARBA00009080"/>
    </source>
</evidence>
<accession>D3Q3R1</accession>
<dbReference type="OrthoDB" id="4029976at2"/>
<dbReference type="InterPro" id="IPR036291">
    <property type="entry name" value="NAD(P)-bd_dom_sf"/>
</dbReference>
<dbReference type="AlphaFoldDB" id="D3Q3R1"/>
<dbReference type="HOGENOM" id="CLU_035117_2_1_11"/>
<dbReference type="Gene3D" id="3.40.50.720">
    <property type="entry name" value="NAD(P)-binding Rossmann-like Domain"/>
    <property type="match status" value="1"/>
</dbReference>
<dbReference type="KEGG" id="sna:Snas_4331"/>
<dbReference type="GO" id="GO:0003677">
    <property type="term" value="F:DNA binding"/>
    <property type="evidence" value="ECO:0007669"/>
    <property type="project" value="TreeGrafter"/>
</dbReference>
<keyword evidence="2" id="KW-0560">Oxidoreductase</keyword>
<dbReference type="InterPro" id="IPR015815">
    <property type="entry name" value="HIBADH-related"/>
</dbReference>
<dbReference type="PANTHER" id="PTHR43580:SF2">
    <property type="entry name" value="CYTOKINE-LIKE NUCLEAR FACTOR N-PAC"/>
    <property type="match status" value="1"/>
</dbReference>
<protein>
    <submittedName>
        <fullName evidence="5">6-phosphogluconate dehydrogenase NAD-binding protein</fullName>
    </submittedName>
</protein>